<name>A0AA43ZF55_9HYPH</name>
<evidence type="ECO:0000256" key="3">
    <source>
        <dbReference type="ARBA" id="ARBA00023219"/>
    </source>
</evidence>
<keyword evidence="2" id="KW-1188">Viral release from host cell</keyword>
<proteinExistence type="predicted"/>
<comment type="caution">
    <text evidence="6">The sequence shown here is derived from an EMBL/GenBank/DDBJ whole genome shotgun (WGS) entry which is preliminary data.</text>
</comment>
<sequence length="531" mass="59418">MSRPKSTAPAANPFPPQSVTEDATQRLKDARAQKTEARADLQEAYFFTRPRLSWNIESTVKASKRRDAEQEDLATGIGAEVSEDFATEVVSAFFPQGTDWVANGLDESELGDIEPQDLADLQAESKKRDKIIFSAIRASNFESELGSTLDPHAAVGTVAWWIEKPHNTRPISCSSVPPRELEFNVEADGSVGDRFRVRHVRGTKLRSVIGDITLPEKIAKKVRDEKSCTIEVVWCYWRDWSQPEDEVWKHVLLIDRMAVKTEDLTGEGCLPLIIARFSPDNEYAWGFGPSIKALQDYRVLDVITAATQDRVDIAINPPMGYPDDGVMDFENGLESGKAYAMRPGSGKDVVPLYFEGNADLGFYTATDLERRIRRKHFADYPEQKGDTPPTATQWADEMVKAQRRIGTPGKKFWREGPYAIYRRFEWLLEKDGKIDDITINGRKLTLVPNNPATQAADNQKVQVAGNLLTMLKSYFPETSQAAIDERKTAENFQTLLKDEVVVLRGEKETADLVQSVLGAAQQSGMLPTQGK</sequence>
<accession>A0AA43ZF55</accession>
<reference evidence="6" key="1">
    <citation type="submission" date="2020-03" db="EMBL/GenBank/DDBJ databases">
        <title>Ferranicluibacter endophyticum gen. nov., sp. nov., a new genus isolated from Rubus ulmifolius Schott. stem.</title>
        <authorList>
            <person name="Roca-Couso R."/>
            <person name="Flores-Felix J.D."/>
            <person name="Igual J.M."/>
            <person name="Rivas R."/>
        </authorList>
    </citation>
    <scope>NUCLEOTIDE SEQUENCE</scope>
    <source>
        <strain evidence="6">CRRU44</strain>
    </source>
</reference>
<dbReference type="Pfam" id="PF12236">
    <property type="entry name" value="Head-tail_con"/>
    <property type="match status" value="1"/>
</dbReference>
<dbReference type="EMBL" id="JAANCM010000004">
    <property type="protein sequence ID" value="NHT75986.1"/>
    <property type="molecule type" value="Genomic_DNA"/>
</dbReference>
<dbReference type="AlphaFoldDB" id="A0AA43ZF55"/>
<evidence type="ECO:0000256" key="4">
    <source>
        <dbReference type="SAM" id="MobiDB-lite"/>
    </source>
</evidence>
<evidence type="ECO:0000313" key="7">
    <source>
        <dbReference type="Proteomes" id="UP001155840"/>
    </source>
</evidence>
<evidence type="ECO:0000256" key="2">
    <source>
        <dbReference type="ARBA" id="ARBA00022612"/>
    </source>
</evidence>
<protein>
    <submittedName>
        <fullName evidence="6">Phage tail protein</fullName>
    </submittedName>
</protein>
<feature type="compositionally biased region" description="Basic and acidic residues" evidence="4">
    <location>
        <begin position="23"/>
        <end position="35"/>
    </location>
</feature>
<evidence type="ECO:0000256" key="1">
    <source>
        <dbReference type="ARBA" id="ARBA00004328"/>
    </source>
</evidence>
<comment type="subcellular location">
    <subcellularLocation>
        <location evidence="1">Virion</location>
    </subcellularLocation>
</comment>
<gene>
    <name evidence="5" type="ORF">G8E10_09235</name>
    <name evidence="6" type="ORF">G8E10_09570</name>
</gene>
<keyword evidence="7" id="KW-1185">Reference proteome</keyword>
<dbReference type="InterPro" id="IPR020991">
    <property type="entry name" value="Connector_podovirus"/>
</dbReference>
<organism evidence="6 7">
    <name type="scientific">Ferranicluibacter rubi</name>
    <dbReference type="NCBI Taxonomy" id="2715133"/>
    <lineage>
        <taxon>Bacteria</taxon>
        <taxon>Pseudomonadati</taxon>
        <taxon>Pseudomonadota</taxon>
        <taxon>Alphaproteobacteria</taxon>
        <taxon>Hyphomicrobiales</taxon>
        <taxon>Rhizobiaceae</taxon>
        <taxon>Ferranicluibacter</taxon>
    </lineage>
</organism>
<dbReference type="EMBL" id="JAANCM010000004">
    <property type="protein sequence ID" value="NHT75926.1"/>
    <property type="molecule type" value="Genomic_DNA"/>
</dbReference>
<keyword evidence="3" id="KW-0231">Viral genome packaging</keyword>
<dbReference type="Proteomes" id="UP001155840">
    <property type="component" value="Unassembled WGS sequence"/>
</dbReference>
<feature type="region of interest" description="Disordered" evidence="4">
    <location>
        <begin position="1"/>
        <end position="35"/>
    </location>
</feature>
<evidence type="ECO:0000313" key="5">
    <source>
        <dbReference type="EMBL" id="NHT75926.1"/>
    </source>
</evidence>
<evidence type="ECO:0000313" key="6">
    <source>
        <dbReference type="EMBL" id="NHT75986.1"/>
    </source>
</evidence>